<reference evidence="6" key="1">
    <citation type="submission" date="2015-02" db="EMBL/GenBank/DDBJ databases">
        <authorList>
            <person name="Gon?alves P."/>
        </authorList>
    </citation>
    <scope>NUCLEOTIDE SEQUENCE [LARGE SCALE GENOMIC DNA]</scope>
</reference>
<keyword evidence="6" id="KW-1185">Reference proteome</keyword>
<dbReference type="Gene3D" id="3.90.25.10">
    <property type="entry name" value="UDP-galactose 4-epimerase, domain 1"/>
    <property type="match status" value="1"/>
</dbReference>
<dbReference type="InterPro" id="IPR051609">
    <property type="entry name" value="NmrA/Isoflavone_reductase-like"/>
</dbReference>
<feature type="transmembrane region" description="Helical" evidence="3">
    <location>
        <begin position="20"/>
        <end position="44"/>
    </location>
</feature>
<dbReference type="AlphaFoldDB" id="A0A0D6ELQ6"/>
<evidence type="ECO:0000256" key="1">
    <source>
        <dbReference type="ARBA" id="ARBA00022857"/>
    </source>
</evidence>
<proteinExistence type="predicted"/>
<feature type="non-terminal residue" evidence="5">
    <location>
        <position position="1"/>
    </location>
</feature>
<gene>
    <name evidence="5" type="primary">SPOSA6832_02630</name>
</gene>
<dbReference type="OrthoDB" id="9974981at2759"/>
<keyword evidence="3" id="KW-0472">Membrane</keyword>
<evidence type="ECO:0000313" key="5">
    <source>
        <dbReference type="EMBL" id="CEQ40952.1"/>
    </source>
</evidence>
<keyword evidence="2" id="KW-0560">Oxidoreductase</keyword>
<keyword evidence="1" id="KW-0521">NADP</keyword>
<dbReference type="InterPro" id="IPR008030">
    <property type="entry name" value="NmrA-like"/>
</dbReference>
<evidence type="ECO:0000259" key="4">
    <source>
        <dbReference type="Pfam" id="PF05368"/>
    </source>
</evidence>
<organism evidence="5 6">
    <name type="scientific">Sporidiobolus salmonicolor</name>
    <name type="common">Yeast-like fungus</name>
    <name type="synonym">Sporobolomyces salmonicolor</name>
    <dbReference type="NCBI Taxonomy" id="5005"/>
    <lineage>
        <taxon>Eukaryota</taxon>
        <taxon>Fungi</taxon>
        <taxon>Dikarya</taxon>
        <taxon>Basidiomycota</taxon>
        <taxon>Pucciniomycotina</taxon>
        <taxon>Microbotryomycetes</taxon>
        <taxon>Sporidiobolales</taxon>
        <taxon>Sporidiobolaceae</taxon>
        <taxon>Sporobolomyces</taxon>
    </lineage>
</organism>
<dbReference type="Pfam" id="PF05368">
    <property type="entry name" value="NmrA"/>
    <property type="match status" value="1"/>
</dbReference>
<dbReference type="Gene3D" id="3.40.50.720">
    <property type="entry name" value="NAD(P)-binding Rossmann-like Domain"/>
    <property type="match status" value="1"/>
</dbReference>
<evidence type="ECO:0000256" key="2">
    <source>
        <dbReference type="ARBA" id="ARBA00023002"/>
    </source>
</evidence>
<protein>
    <submittedName>
        <fullName evidence="5">SPOSA6832_02630-mRNA-1:cds</fullName>
    </submittedName>
</protein>
<dbReference type="EMBL" id="CENE01000010">
    <property type="protein sequence ID" value="CEQ40952.1"/>
    <property type="molecule type" value="Genomic_DNA"/>
</dbReference>
<dbReference type="PANTHER" id="PTHR47706">
    <property type="entry name" value="NMRA-LIKE FAMILY PROTEIN"/>
    <property type="match status" value="1"/>
</dbReference>
<keyword evidence="3" id="KW-0812">Transmembrane</keyword>
<dbReference type="PANTHER" id="PTHR47706:SF9">
    <property type="entry name" value="NMRA-LIKE DOMAIN-CONTAINING PROTEIN-RELATED"/>
    <property type="match status" value="1"/>
</dbReference>
<name>A0A0D6ELQ6_SPOSA</name>
<dbReference type="GO" id="GO:0016491">
    <property type="term" value="F:oxidoreductase activity"/>
    <property type="evidence" value="ECO:0007669"/>
    <property type="project" value="UniProtKB-KW"/>
</dbReference>
<dbReference type="Proteomes" id="UP000243876">
    <property type="component" value="Unassembled WGS sequence"/>
</dbReference>
<accession>A0A0D6ELQ6</accession>
<dbReference type="SUPFAM" id="SSF51735">
    <property type="entry name" value="NAD(P)-binding Rossmann-fold domains"/>
    <property type="match status" value="1"/>
</dbReference>
<feature type="domain" description="NmrA-like" evidence="4">
    <location>
        <begin position="23"/>
        <end position="277"/>
    </location>
</feature>
<dbReference type="InterPro" id="IPR036291">
    <property type="entry name" value="NAD(P)-bd_dom_sf"/>
</dbReference>
<sequence length="340" mass="36619">MTQVVVVESRILYSLMAARAPVLALVGATGLVGSALLSHFLAALSSGKLSTLRILTSSPSSPKLEDARGTNGVEVVQVRYADEASLERGLQGADVLVSAMGAAETKEGKYEDNKQKLLDAALKAGVKVYVPSEWGTDHNTAAGKAIGSPMFLNKQHHHEEAEERGLQVIAVYNALILEISFSDWLGIPISSPNPTWTIPRPSHPVAFTSLRDLGPYVLSAILQTLSSSTSPTNASSPIPSRLRIYSDSLDLDAAADLWEQLAGGKVTRQYVDEEGLRAKYDEIKPTLKQGMLGPAIPLMIAMGGFDYEEDNANAQLNVADFAFEPRTVEAFLKDKARELK</sequence>
<evidence type="ECO:0000256" key="3">
    <source>
        <dbReference type="SAM" id="Phobius"/>
    </source>
</evidence>
<keyword evidence="3" id="KW-1133">Transmembrane helix</keyword>
<evidence type="ECO:0000313" key="6">
    <source>
        <dbReference type="Proteomes" id="UP000243876"/>
    </source>
</evidence>